<reference evidence="2 3" key="1">
    <citation type="submission" date="2019-02" db="EMBL/GenBank/DDBJ databases">
        <title>Deep-cultivation of Planctomycetes and their phenomic and genomic characterization uncovers novel biology.</title>
        <authorList>
            <person name="Wiegand S."/>
            <person name="Jogler M."/>
            <person name="Boedeker C."/>
            <person name="Pinto D."/>
            <person name="Vollmers J."/>
            <person name="Rivas-Marin E."/>
            <person name="Kohn T."/>
            <person name="Peeters S.H."/>
            <person name="Heuer A."/>
            <person name="Rast P."/>
            <person name="Oberbeckmann S."/>
            <person name="Bunk B."/>
            <person name="Jeske O."/>
            <person name="Meyerdierks A."/>
            <person name="Storesund J.E."/>
            <person name="Kallscheuer N."/>
            <person name="Luecker S."/>
            <person name="Lage O.M."/>
            <person name="Pohl T."/>
            <person name="Merkel B.J."/>
            <person name="Hornburger P."/>
            <person name="Mueller R.-W."/>
            <person name="Bruemmer F."/>
            <person name="Labrenz M."/>
            <person name="Spormann A.M."/>
            <person name="Op den Camp H."/>
            <person name="Overmann J."/>
            <person name="Amann R."/>
            <person name="Jetten M.S.M."/>
            <person name="Mascher T."/>
            <person name="Medema M.H."/>
            <person name="Devos D.P."/>
            <person name="Kaster A.-K."/>
            <person name="Ovreas L."/>
            <person name="Rohde M."/>
            <person name="Galperin M.Y."/>
            <person name="Jogler C."/>
        </authorList>
    </citation>
    <scope>NUCLEOTIDE SEQUENCE [LARGE SCALE GENOMIC DNA]</scope>
    <source>
        <strain evidence="2 3">Pla163</strain>
    </source>
</reference>
<dbReference type="Proteomes" id="UP000319342">
    <property type="component" value="Chromosome"/>
</dbReference>
<feature type="region of interest" description="Disordered" evidence="1">
    <location>
        <begin position="23"/>
        <end position="48"/>
    </location>
</feature>
<gene>
    <name evidence="2" type="ORF">Pla163_24620</name>
</gene>
<sequence length="48" mass="5303">MSVPENVTVAVEMEFKHKLTGKIVLRDDPTDPERKPKPVRPVTGGSSE</sequence>
<keyword evidence="3" id="KW-1185">Reference proteome</keyword>
<dbReference type="AlphaFoldDB" id="A0A518D1I8"/>
<evidence type="ECO:0000313" key="3">
    <source>
        <dbReference type="Proteomes" id="UP000319342"/>
    </source>
</evidence>
<evidence type="ECO:0000313" key="2">
    <source>
        <dbReference type="EMBL" id="QDU85334.1"/>
    </source>
</evidence>
<protein>
    <submittedName>
        <fullName evidence="2">Uncharacterized protein</fullName>
    </submittedName>
</protein>
<accession>A0A518D1I8</accession>
<dbReference type="EMBL" id="CP036290">
    <property type="protein sequence ID" value="QDU85334.1"/>
    <property type="molecule type" value="Genomic_DNA"/>
</dbReference>
<evidence type="ECO:0000256" key="1">
    <source>
        <dbReference type="SAM" id="MobiDB-lite"/>
    </source>
</evidence>
<name>A0A518D1I8_9BACT</name>
<feature type="compositionally biased region" description="Basic and acidic residues" evidence="1">
    <location>
        <begin position="24"/>
        <end position="36"/>
    </location>
</feature>
<proteinExistence type="predicted"/>
<organism evidence="2 3">
    <name type="scientific">Rohdeia mirabilis</name>
    <dbReference type="NCBI Taxonomy" id="2528008"/>
    <lineage>
        <taxon>Bacteria</taxon>
        <taxon>Pseudomonadati</taxon>
        <taxon>Planctomycetota</taxon>
        <taxon>Planctomycetia</taxon>
        <taxon>Planctomycetia incertae sedis</taxon>
        <taxon>Rohdeia</taxon>
    </lineage>
</organism>